<keyword evidence="6" id="KW-0479">Metal-binding</keyword>
<dbReference type="EC" id="3.2.1.-" evidence="16"/>
<dbReference type="eggNOG" id="KOG2431">
    <property type="taxonomic scope" value="Eukaryota"/>
</dbReference>
<evidence type="ECO:0000256" key="6">
    <source>
        <dbReference type="ARBA" id="ARBA00022723"/>
    </source>
</evidence>
<dbReference type="GO" id="GO:0005509">
    <property type="term" value="F:calcium ion binding"/>
    <property type="evidence" value="ECO:0007669"/>
    <property type="project" value="InterPro"/>
</dbReference>
<comment type="catalytic activity">
    <reaction evidence="12">
        <text>N(4)-(alpha-D-Man-(1-&gt;2)-alpha-D-Man-(1-&gt;2)-alpha-D-Man-(1-&gt;3)-[alpha-D-Man-(1-&gt;3)-[alpha-D-Man-(1-&gt;2)-alpha-D-Man-(1-&gt;6)]-alpha-D-Man-(1-&gt;6)]-beta-D-Man-(1-&gt;4)-beta-D-GlcNAc-(1-&gt;4)-beta-D-GlcNAc)-L-asparaginyl-[protein] (N-glucan mannose isomer 8A1,2,3B1,3) + 3 H2O = N(4)-(alpha-D-Man-(1-&gt;3)-[alpha-D-Man-(1-&gt;3)-[alpha-D-Man-(1-&gt;6)]-alpha-D-Man-(1-&gt;6)]-beta-D-Man-(1-&gt;4)-beta-D-GlcNAc-(1-&gt;4)-beta-D-GlcNAc)-L-asparaginyl-[protein] (N-glucan mannose isomer 5A1,2) + 3 beta-D-mannose</text>
        <dbReference type="Rhea" id="RHEA:56028"/>
        <dbReference type="Rhea" id="RHEA-COMP:14358"/>
        <dbReference type="Rhea" id="RHEA-COMP:14367"/>
        <dbReference type="ChEBI" id="CHEBI:15377"/>
        <dbReference type="ChEBI" id="CHEBI:28563"/>
        <dbReference type="ChEBI" id="CHEBI:59087"/>
        <dbReference type="ChEBI" id="CHEBI:60628"/>
        <dbReference type="EC" id="3.2.1.113"/>
    </reaction>
</comment>
<dbReference type="Pfam" id="PF01532">
    <property type="entry name" value="Glyco_hydro_47"/>
    <property type="match status" value="1"/>
</dbReference>
<keyword evidence="8" id="KW-0106">Calcium</keyword>
<feature type="disulfide bond" evidence="15">
    <location>
        <begin position="376"/>
        <end position="419"/>
    </location>
</feature>
<keyword evidence="20" id="KW-1185">Reference proteome</keyword>
<evidence type="ECO:0000256" key="18">
    <source>
        <dbReference type="SAM" id="Phobius"/>
    </source>
</evidence>
<protein>
    <recommendedName>
        <fullName evidence="16">alpha-1,2-Mannosidase</fullName>
        <ecNumber evidence="16">3.2.1.-</ecNumber>
    </recommendedName>
</protein>
<keyword evidence="18" id="KW-0812">Transmembrane</keyword>
<evidence type="ECO:0000256" key="10">
    <source>
        <dbReference type="ARBA" id="ARBA00023329"/>
    </source>
</evidence>
<evidence type="ECO:0000256" key="17">
    <source>
        <dbReference type="SAM" id="MobiDB-lite"/>
    </source>
</evidence>
<dbReference type="GeneID" id="2876322"/>
<dbReference type="OMA" id="WDAYTKY"/>
<feature type="active site" evidence="14">
    <location>
        <position position="301"/>
    </location>
</feature>
<dbReference type="InterPro" id="IPR012341">
    <property type="entry name" value="6hp_glycosidase-like_sf"/>
</dbReference>
<dbReference type="GO" id="GO:0016020">
    <property type="term" value="C:membrane"/>
    <property type="evidence" value="ECO:0000318"/>
    <property type="project" value="GO_Central"/>
</dbReference>
<evidence type="ECO:0000256" key="11">
    <source>
        <dbReference type="ARBA" id="ARBA00024790"/>
    </source>
</evidence>
<reference evidence="20" key="1">
    <citation type="journal article" date="2005" name="Nature">
        <title>Sequencing of Aspergillus nidulans and comparative analysis with A. fumigatus and A. oryzae.</title>
        <authorList>
            <person name="Galagan J.E."/>
            <person name="Calvo S.E."/>
            <person name="Cuomo C."/>
            <person name="Ma L.J."/>
            <person name="Wortman J.R."/>
            <person name="Batzoglou S."/>
            <person name="Lee S.I."/>
            <person name="Basturkmen M."/>
            <person name="Spevak C.C."/>
            <person name="Clutterbuck J."/>
            <person name="Kapitonov V."/>
            <person name="Jurka J."/>
            <person name="Scazzocchio C."/>
            <person name="Farman M."/>
            <person name="Butler J."/>
            <person name="Purcell S."/>
            <person name="Harris S."/>
            <person name="Braus G.H."/>
            <person name="Draht O."/>
            <person name="Busch S."/>
            <person name="D'Enfert C."/>
            <person name="Bouchier C."/>
            <person name="Goldman G.H."/>
            <person name="Bell-Pedersen D."/>
            <person name="Griffiths-Jones S."/>
            <person name="Doonan J.H."/>
            <person name="Yu J."/>
            <person name="Vienken K."/>
            <person name="Pain A."/>
            <person name="Freitag M."/>
            <person name="Selker E.U."/>
            <person name="Archer D.B."/>
            <person name="Penalva M.A."/>
            <person name="Oakley B.R."/>
            <person name="Momany M."/>
            <person name="Tanaka T."/>
            <person name="Kumagai T."/>
            <person name="Asai K."/>
            <person name="Machida M."/>
            <person name="Nierman W.C."/>
            <person name="Denning D.W."/>
            <person name="Caddick M."/>
            <person name="Hynes M."/>
            <person name="Paoletti M."/>
            <person name="Fischer R."/>
            <person name="Miller B."/>
            <person name="Dyer P."/>
            <person name="Sachs M.S."/>
            <person name="Osmani S.A."/>
            <person name="Birren B.W."/>
        </authorList>
    </citation>
    <scope>NUCLEOTIDE SEQUENCE [LARGE SCALE GENOMIC DNA]</scope>
    <source>
        <strain evidence="20">FGSC A4 / ATCC 38163 / CBS 112.46 / NRRL 194 / M139</strain>
    </source>
</reference>
<evidence type="ECO:0000256" key="2">
    <source>
        <dbReference type="ARBA" id="ARBA00001946"/>
    </source>
</evidence>
<keyword evidence="10" id="KW-0968">Cytoplasmic vesicle</keyword>
<comment type="function">
    <text evidence="11">Involved in the maturation of Asn-linked oligosaccharides. Progressively trims alpha-1,2-linked mannose residues from Man(9)GlcNAc(2) to produce Man(5)GlcNAc(2).</text>
</comment>
<dbReference type="SUPFAM" id="SSF48225">
    <property type="entry name" value="Seven-hairpin glycosidases"/>
    <property type="match status" value="1"/>
</dbReference>
<dbReference type="HOGENOM" id="CLU_003818_3_0_1"/>
<dbReference type="PANTHER" id="PTHR11742">
    <property type="entry name" value="MANNOSYL-OLIGOSACCHARIDE ALPHA-1,2-MANNOSIDASE-RELATED"/>
    <property type="match status" value="1"/>
</dbReference>
<accession>Q5BFX9</accession>
<dbReference type="InParanoid" id="Q5BFX9"/>
<dbReference type="FunCoup" id="Q5BFX9">
    <property type="interactions" value="821"/>
</dbReference>
<keyword evidence="18" id="KW-1133">Transmembrane helix</keyword>
<evidence type="ECO:0000256" key="4">
    <source>
        <dbReference type="ARBA" id="ARBA00004922"/>
    </source>
</evidence>
<sequence length="584" mass="66031">MSSETIPQKQKHPQGQGAKSSRWRNALGRDWALVSLFTGLMTAVIGWWLGILNAEMALEAPFGFFQRIDIDSHWEEHRKEVKDTFMASWDAYAKHAWGQDRFHPISKTGSQMSPSGLGWIIVDSLDTLMIINLTSQLSDARKWLNRGLTYGQDQDVNTFETTIRMLGGLLSAHYLSTVLHDVSSQRDYIYLSKAVDLADRLLGAYESRSGIPYASVNIGTRQGLPSHADGGASSTAEATSVQLEMKYLAHLTGKEVFWRKAEQVMKVVDDQQRPDGLLPIFIHPDTGRFRHQEIRLGSRGDSYYETEAHLNPEYLIKQYLQTSGQEPVYREMWEEALTGIQKHLVTSTKHSKLQFIAELPQGIGGQLSPKMDHLVCFLPGTIALGATEGLTEKEARKLPSWTPQKEQQMQLARELMKTCWAMYAVTATGLSPEIAWFRADEADLRSTFGSSIRPPSKNDEASWKRDLIIKPQDTHNLQRPETVESLFLMYRITNDPLYRKWGWKIFKAFRMHTAVGDNGGYTSLQDVTKVPAPQRDNMESFWLAETLKMEAFEASLKTLLVHGPVSPAELLVVSTQPQDDNLEK</sequence>
<organism evidence="19 20">
    <name type="scientific">Emericella nidulans (strain FGSC A4 / ATCC 38163 / CBS 112.46 / NRRL 194 / M139)</name>
    <name type="common">Aspergillus nidulans</name>
    <dbReference type="NCBI Taxonomy" id="227321"/>
    <lineage>
        <taxon>Eukaryota</taxon>
        <taxon>Fungi</taxon>
        <taxon>Dikarya</taxon>
        <taxon>Ascomycota</taxon>
        <taxon>Pezizomycotina</taxon>
        <taxon>Eurotiomycetes</taxon>
        <taxon>Eurotiomycetidae</taxon>
        <taxon>Eurotiales</taxon>
        <taxon>Aspergillaceae</taxon>
        <taxon>Aspergillus</taxon>
        <taxon>Aspergillus subgen. Nidulantes</taxon>
    </lineage>
</organism>
<comment type="cofactor">
    <cofactor evidence="1">
        <name>Ca(2+)</name>
        <dbReference type="ChEBI" id="CHEBI:29108"/>
    </cofactor>
</comment>
<dbReference type="GO" id="GO:0060205">
    <property type="term" value="C:cytoplasmic vesicle lumen"/>
    <property type="evidence" value="ECO:0007669"/>
    <property type="project" value="UniProtKB-SubCell"/>
</dbReference>
<dbReference type="GO" id="GO:0005783">
    <property type="term" value="C:endoplasmic reticulum"/>
    <property type="evidence" value="ECO:0000318"/>
    <property type="project" value="GO_Central"/>
</dbReference>
<evidence type="ECO:0000256" key="15">
    <source>
        <dbReference type="PIRSR" id="PIRSR601382-3"/>
    </source>
</evidence>
<dbReference type="EMBL" id="BN001308">
    <property type="protein sequence ID" value="CBF89252.1"/>
    <property type="molecule type" value="Genomic_DNA"/>
</dbReference>
<name>Q5BFX9_EMENI</name>
<feature type="active site" description="Proton donor" evidence="14">
    <location>
        <position position="433"/>
    </location>
</feature>
<keyword evidence="7 16" id="KW-0378">Hydrolase</keyword>
<dbReference type="AlphaFoldDB" id="Q5BFX9"/>
<feature type="region of interest" description="Disordered" evidence="17">
    <location>
        <begin position="1"/>
        <end position="22"/>
    </location>
</feature>
<evidence type="ECO:0000256" key="12">
    <source>
        <dbReference type="ARBA" id="ARBA00047669"/>
    </source>
</evidence>
<accession>C8VSL7</accession>
<reference evidence="20" key="2">
    <citation type="journal article" date="2009" name="Fungal Genet. Biol.">
        <title>The 2008 update of the Aspergillus nidulans genome annotation: a community effort.</title>
        <authorList>
            <person name="Wortman J.R."/>
            <person name="Gilsenan J.M."/>
            <person name="Joardar V."/>
            <person name="Deegan J."/>
            <person name="Clutterbuck J."/>
            <person name="Andersen M.R."/>
            <person name="Archer D."/>
            <person name="Bencina M."/>
            <person name="Braus G."/>
            <person name="Coutinho P."/>
            <person name="von Dohren H."/>
            <person name="Doonan J."/>
            <person name="Driessen A.J."/>
            <person name="Durek P."/>
            <person name="Espeso E."/>
            <person name="Fekete E."/>
            <person name="Flipphi M."/>
            <person name="Estrada C.G."/>
            <person name="Geysens S."/>
            <person name="Goldman G."/>
            <person name="de Groot P.W."/>
            <person name="Hansen K."/>
            <person name="Harris S.D."/>
            <person name="Heinekamp T."/>
            <person name="Helmstaedt K."/>
            <person name="Henrissat B."/>
            <person name="Hofmann G."/>
            <person name="Homan T."/>
            <person name="Horio T."/>
            <person name="Horiuchi H."/>
            <person name="James S."/>
            <person name="Jones M."/>
            <person name="Karaffa L."/>
            <person name="Karanyi Z."/>
            <person name="Kato M."/>
            <person name="Keller N."/>
            <person name="Kelly D.E."/>
            <person name="Kiel J.A."/>
            <person name="Kim J.M."/>
            <person name="van der Klei I.J."/>
            <person name="Klis F.M."/>
            <person name="Kovalchuk A."/>
            <person name="Krasevec N."/>
            <person name="Kubicek C.P."/>
            <person name="Liu B."/>
            <person name="Maccabe A."/>
            <person name="Meyer V."/>
            <person name="Mirabito P."/>
            <person name="Miskei M."/>
            <person name="Mos M."/>
            <person name="Mullins J."/>
            <person name="Nelson D.R."/>
            <person name="Nielsen J."/>
            <person name="Oakley B.R."/>
            <person name="Osmani S.A."/>
            <person name="Pakula T."/>
            <person name="Paszewski A."/>
            <person name="Paulsen I."/>
            <person name="Pilsyk S."/>
            <person name="Pocsi I."/>
            <person name="Punt P.J."/>
            <person name="Ram A.F."/>
            <person name="Ren Q."/>
            <person name="Robellet X."/>
            <person name="Robson G."/>
            <person name="Seiboth B."/>
            <person name="van Solingen P."/>
            <person name="Specht T."/>
            <person name="Sun J."/>
            <person name="Taheri-Talesh N."/>
            <person name="Takeshita N."/>
            <person name="Ussery D."/>
            <person name="vanKuyk P.A."/>
            <person name="Visser H."/>
            <person name="van de Vondervoort P.J."/>
            <person name="de Vries R.P."/>
            <person name="Walton J."/>
            <person name="Xiang X."/>
            <person name="Xiong Y."/>
            <person name="Zeng A.P."/>
            <person name="Brandt B.W."/>
            <person name="Cornell M.J."/>
            <person name="van den Hondel C.A."/>
            <person name="Visser J."/>
            <person name="Oliver S.G."/>
            <person name="Turner G."/>
        </authorList>
    </citation>
    <scope>GENOME REANNOTATION</scope>
    <source>
        <strain evidence="20">FGSC A4 / ATCC 38163 / CBS 112.46 / NRRL 194 / M139</strain>
    </source>
</reference>
<comment type="catalytic activity">
    <reaction evidence="13">
        <text>N(4)-(alpha-D-Man-(1-&gt;2)-alpha-D-Man-(1-&gt;2)-alpha-D-Man-(1-&gt;3)-[alpha-D-Man-(1-&gt;2)-alpha-D-Man-(1-&gt;3)-[alpha-D-Man-(1-&gt;2)-alpha-D-Man-(1-&gt;6)]-alpha-D-Man-(1-&gt;6)]-beta-D-Man-(1-&gt;4)-beta-D-GlcNAc-(1-&gt;4)-beta-D-GlcNAc)-L-asparaginyl-[protein] (N-glucan mannose isomer 9A1,2,3B1,2,3) + 4 H2O = N(4)-(alpha-D-Man-(1-&gt;3)-[alpha-D-Man-(1-&gt;3)-[alpha-D-Man-(1-&gt;6)]-alpha-D-Man-(1-&gt;6)]-beta-D-Man-(1-&gt;4)-beta-D-GlcNAc-(1-&gt;4)-beta-D-GlcNAc)-L-asparaginyl-[protein] (N-glucan mannose isomer 5A1,2) + 4 beta-D-mannose</text>
        <dbReference type="Rhea" id="RHEA:56008"/>
        <dbReference type="Rhea" id="RHEA-COMP:14356"/>
        <dbReference type="Rhea" id="RHEA-COMP:14367"/>
        <dbReference type="ChEBI" id="CHEBI:15377"/>
        <dbReference type="ChEBI" id="CHEBI:28563"/>
        <dbReference type="ChEBI" id="CHEBI:59087"/>
        <dbReference type="ChEBI" id="CHEBI:139493"/>
        <dbReference type="EC" id="3.2.1.113"/>
    </reaction>
</comment>
<dbReference type="GO" id="GO:0004571">
    <property type="term" value="F:mannosyl-oligosaccharide 1,2-alpha-mannosidase activity"/>
    <property type="evidence" value="ECO:0000318"/>
    <property type="project" value="GO_Central"/>
</dbReference>
<evidence type="ECO:0000256" key="13">
    <source>
        <dbReference type="ARBA" id="ARBA00048605"/>
    </source>
</evidence>
<dbReference type="Gene3D" id="1.50.10.10">
    <property type="match status" value="1"/>
</dbReference>
<feature type="active site" evidence="14">
    <location>
        <position position="481"/>
    </location>
</feature>
<dbReference type="GO" id="GO:0005975">
    <property type="term" value="P:carbohydrate metabolic process"/>
    <property type="evidence" value="ECO:0007669"/>
    <property type="project" value="InterPro"/>
</dbReference>
<dbReference type="UniPathway" id="UPA00378"/>
<evidence type="ECO:0000256" key="14">
    <source>
        <dbReference type="PIRSR" id="PIRSR601382-1"/>
    </source>
</evidence>
<evidence type="ECO:0000256" key="16">
    <source>
        <dbReference type="RuleBase" id="RU361193"/>
    </source>
</evidence>
<dbReference type="KEGG" id="ani:ANIA_00551"/>
<evidence type="ECO:0000256" key="7">
    <source>
        <dbReference type="ARBA" id="ARBA00022801"/>
    </source>
</evidence>
<keyword evidence="16" id="KW-0326">Glycosidase</keyword>
<comment type="pathway">
    <text evidence="4">Protein modification; protein glycosylation.</text>
</comment>
<evidence type="ECO:0000256" key="1">
    <source>
        <dbReference type="ARBA" id="ARBA00001913"/>
    </source>
</evidence>
<evidence type="ECO:0000313" key="20">
    <source>
        <dbReference type="Proteomes" id="UP000000560"/>
    </source>
</evidence>
<evidence type="ECO:0000256" key="9">
    <source>
        <dbReference type="ARBA" id="ARBA00023157"/>
    </source>
</evidence>
<keyword evidence="9 15" id="KW-1015">Disulfide bond</keyword>
<dbReference type="OrthoDB" id="8118055at2759"/>
<dbReference type="CAZy" id="GH47">
    <property type="family name" value="Glycoside Hydrolase Family 47"/>
</dbReference>
<dbReference type="InterPro" id="IPR001382">
    <property type="entry name" value="Glyco_hydro_47"/>
</dbReference>
<evidence type="ECO:0000256" key="8">
    <source>
        <dbReference type="ARBA" id="ARBA00022837"/>
    </source>
</evidence>
<feature type="active site" description="Proton donor" evidence="14">
    <location>
        <position position="160"/>
    </location>
</feature>
<dbReference type="Proteomes" id="UP000000560">
    <property type="component" value="Chromosome VIII"/>
</dbReference>
<dbReference type="RefSeq" id="XP_658155.1">
    <property type="nucleotide sequence ID" value="XM_653063.1"/>
</dbReference>
<comment type="similarity">
    <text evidence="5 16">Belongs to the glycosyl hydrolase 47 family.</text>
</comment>
<dbReference type="PRINTS" id="PR00747">
    <property type="entry name" value="GLYHDRLASE47"/>
</dbReference>
<gene>
    <name evidence="19" type="ORF">ANIA_00551</name>
</gene>
<evidence type="ECO:0000256" key="3">
    <source>
        <dbReference type="ARBA" id="ARBA00004321"/>
    </source>
</evidence>
<keyword evidence="18" id="KW-0472">Membrane</keyword>
<dbReference type="STRING" id="227321.Q5BFX9"/>
<dbReference type="PANTHER" id="PTHR11742:SF55">
    <property type="entry name" value="ENDOPLASMIC RETICULUM MANNOSYL-OLIGOSACCHARIDE 1,2-ALPHA-MANNOSIDASE"/>
    <property type="match status" value="1"/>
</dbReference>
<comment type="cofactor">
    <cofactor evidence="2">
        <name>Mg(2+)</name>
        <dbReference type="ChEBI" id="CHEBI:18420"/>
    </cofactor>
</comment>
<dbReference type="InterPro" id="IPR050749">
    <property type="entry name" value="Glycosyl_Hydrolase_47"/>
</dbReference>
<evidence type="ECO:0000256" key="5">
    <source>
        <dbReference type="ARBA" id="ARBA00007658"/>
    </source>
</evidence>
<comment type="subcellular location">
    <subcellularLocation>
        <location evidence="3">Cytoplasmic vesicle lumen</location>
    </subcellularLocation>
</comment>
<evidence type="ECO:0000313" key="19">
    <source>
        <dbReference type="EMBL" id="CBF89252.1"/>
    </source>
</evidence>
<proteinExistence type="inferred from homology"/>
<dbReference type="GO" id="GO:0036503">
    <property type="term" value="P:ERAD pathway"/>
    <property type="evidence" value="ECO:0000318"/>
    <property type="project" value="GO_Central"/>
</dbReference>
<dbReference type="InterPro" id="IPR036026">
    <property type="entry name" value="Seven-hairpin_glycosidases"/>
</dbReference>
<feature type="transmembrane region" description="Helical" evidence="18">
    <location>
        <begin position="31"/>
        <end position="50"/>
    </location>
</feature>